<dbReference type="Gene3D" id="1.10.10.10">
    <property type="entry name" value="Winged helix-like DNA-binding domain superfamily/Winged helix DNA-binding domain"/>
    <property type="match status" value="1"/>
</dbReference>
<feature type="domain" description="OmpR/PhoB-type" evidence="9">
    <location>
        <begin position="142"/>
        <end position="241"/>
    </location>
</feature>
<dbReference type="OrthoDB" id="9802426at2"/>
<dbReference type="EMBL" id="RBAH01000020">
    <property type="protein sequence ID" value="RKN77061.1"/>
    <property type="molecule type" value="Genomic_DNA"/>
</dbReference>
<keyword evidence="5" id="KW-0804">Transcription</keyword>
<dbReference type="Proteomes" id="UP000282311">
    <property type="component" value="Unassembled WGS sequence"/>
</dbReference>
<keyword evidence="4 7" id="KW-0238">DNA-binding</keyword>
<dbReference type="SUPFAM" id="SSF52172">
    <property type="entry name" value="CheY-like"/>
    <property type="match status" value="1"/>
</dbReference>
<protein>
    <submittedName>
        <fullName evidence="10">DNA-binding response regulator</fullName>
    </submittedName>
</protein>
<reference evidence="10 11" key="1">
    <citation type="journal article" date="2007" name="Int. J. Syst. Evol. Microbiol.">
        <title>Paenibacillus ginsengarvi sp. nov., isolated from soil from ginseng cultivation.</title>
        <authorList>
            <person name="Yoon M.H."/>
            <person name="Ten L.N."/>
            <person name="Im W.T."/>
        </authorList>
    </citation>
    <scope>NUCLEOTIDE SEQUENCE [LARGE SCALE GENOMIC DNA]</scope>
    <source>
        <strain evidence="10 11">KCTC 13059</strain>
    </source>
</reference>
<evidence type="ECO:0000256" key="5">
    <source>
        <dbReference type="ARBA" id="ARBA00023163"/>
    </source>
</evidence>
<proteinExistence type="predicted"/>
<dbReference type="InterPro" id="IPR001789">
    <property type="entry name" value="Sig_transdc_resp-reg_receiver"/>
</dbReference>
<dbReference type="PANTHER" id="PTHR48111:SF1">
    <property type="entry name" value="TWO-COMPONENT RESPONSE REGULATOR ORR33"/>
    <property type="match status" value="1"/>
</dbReference>
<evidence type="ECO:0000256" key="1">
    <source>
        <dbReference type="ARBA" id="ARBA00022553"/>
    </source>
</evidence>
<dbReference type="InterPro" id="IPR036388">
    <property type="entry name" value="WH-like_DNA-bd_sf"/>
</dbReference>
<evidence type="ECO:0000256" key="3">
    <source>
        <dbReference type="ARBA" id="ARBA00023015"/>
    </source>
</evidence>
<keyword evidence="1 6" id="KW-0597">Phosphoprotein</keyword>
<name>A0A3B0BWW4_9BACL</name>
<dbReference type="PROSITE" id="PS51755">
    <property type="entry name" value="OMPR_PHOB"/>
    <property type="match status" value="1"/>
</dbReference>
<evidence type="ECO:0000256" key="2">
    <source>
        <dbReference type="ARBA" id="ARBA00023012"/>
    </source>
</evidence>
<feature type="DNA-binding region" description="OmpR/PhoB-type" evidence="7">
    <location>
        <begin position="142"/>
        <end position="241"/>
    </location>
</feature>
<evidence type="ECO:0000256" key="7">
    <source>
        <dbReference type="PROSITE-ProRule" id="PRU01091"/>
    </source>
</evidence>
<dbReference type="InterPro" id="IPR001867">
    <property type="entry name" value="OmpR/PhoB-type_DNA-bd"/>
</dbReference>
<keyword evidence="3" id="KW-0805">Transcription regulation</keyword>
<feature type="modified residue" description="4-aspartylphosphate" evidence="6">
    <location>
        <position position="61"/>
    </location>
</feature>
<evidence type="ECO:0000256" key="6">
    <source>
        <dbReference type="PROSITE-ProRule" id="PRU00169"/>
    </source>
</evidence>
<comment type="caution">
    <text evidence="10">The sequence shown here is derived from an EMBL/GenBank/DDBJ whole genome shotgun (WGS) entry which is preliminary data.</text>
</comment>
<dbReference type="FunFam" id="3.40.50.2300:FF:000001">
    <property type="entry name" value="DNA-binding response regulator PhoB"/>
    <property type="match status" value="1"/>
</dbReference>
<evidence type="ECO:0000259" key="8">
    <source>
        <dbReference type="PROSITE" id="PS50110"/>
    </source>
</evidence>
<dbReference type="GO" id="GO:0006355">
    <property type="term" value="P:regulation of DNA-templated transcription"/>
    <property type="evidence" value="ECO:0007669"/>
    <property type="project" value="InterPro"/>
</dbReference>
<dbReference type="RefSeq" id="WP_120749770.1">
    <property type="nucleotide sequence ID" value="NZ_RBAH01000020.1"/>
</dbReference>
<organism evidence="10 11">
    <name type="scientific">Paenibacillus ginsengarvi</name>
    <dbReference type="NCBI Taxonomy" id="400777"/>
    <lineage>
        <taxon>Bacteria</taxon>
        <taxon>Bacillati</taxon>
        <taxon>Bacillota</taxon>
        <taxon>Bacilli</taxon>
        <taxon>Bacillales</taxon>
        <taxon>Paenibacillaceae</taxon>
        <taxon>Paenibacillus</taxon>
    </lineage>
</organism>
<evidence type="ECO:0000313" key="11">
    <source>
        <dbReference type="Proteomes" id="UP000282311"/>
    </source>
</evidence>
<keyword evidence="2" id="KW-0902">Two-component regulatory system</keyword>
<evidence type="ECO:0000313" key="10">
    <source>
        <dbReference type="EMBL" id="RKN77061.1"/>
    </source>
</evidence>
<evidence type="ECO:0000259" key="9">
    <source>
        <dbReference type="PROSITE" id="PS51755"/>
    </source>
</evidence>
<feature type="domain" description="Response regulatory" evidence="8">
    <location>
        <begin position="9"/>
        <end position="125"/>
    </location>
</feature>
<gene>
    <name evidence="10" type="ORF">D7M11_23850</name>
</gene>
<dbReference type="InterPro" id="IPR011006">
    <property type="entry name" value="CheY-like_superfamily"/>
</dbReference>
<dbReference type="CDD" id="cd00383">
    <property type="entry name" value="trans_reg_C"/>
    <property type="match status" value="1"/>
</dbReference>
<accession>A0A3B0BWW4</accession>
<dbReference type="AlphaFoldDB" id="A0A3B0BWW4"/>
<keyword evidence="11" id="KW-1185">Reference proteome</keyword>
<dbReference type="SMART" id="SM00862">
    <property type="entry name" value="Trans_reg_C"/>
    <property type="match status" value="1"/>
</dbReference>
<evidence type="ECO:0000256" key="4">
    <source>
        <dbReference type="ARBA" id="ARBA00023125"/>
    </source>
</evidence>
<dbReference type="PROSITE" id="PS50110">
    <property type="entry name" value="RESPONSE_REGULATORY"/>
    <property type="match status" value="1"/>
</dbReference>
<dbReference type="GO" id="GO:0005829">
    <property type="term" value="C:cytosol"/>
    <property type="evidence" value="ECO:0007669"/>
    <property type="project" value="TreeGrafter"/>
</dbReference>
<dbReference type="InterPro" id="IPR039420">
    <property type="entry name" value="WalR-like"/>
</dbReference>
<dbReference type="GO" id="GO:0000156">
    <property type="term" value="F:phosphorelay response regulator activity"/>
    <property type="evidence" value="ECO:0007669"/>
    <property type="project" value="TreeGrafter"/>
</dbReference>
<dbReference type="Gene3D" id="3.40.50.2300">
    <property type="match status" value="1"/>
</dbReference>
<dbReference type="CDD" id="cd17574">
    <property type="entry name" value="REC_OmpR"/>
    <property type="match status" value="1"/>
</dbReference>
<dbReference type="Pfam" id="PF00072">
    <property type="entry name" value="Response_reg"/>
    <property type="match status" value="1"/>
</dbReference>
<sequence length="243" mass="27437">MQQPGSPIRLLVVDDEEQMTAFIATYLRNEGYSVTIAPSGAEALSALEEPPGPGFDLMLLDWMMPGMNGLDVCRRLRKFSDVPVIFLTAKTDEIDKVLGLEIGADDYITKPFSLRELEVRIRVVLRRRQNQPQPPAGAEDEPRMLKRGRLSIDLPKHAVYLDQQPILLTPTEFKLLCTLAQHPGRVYSRMDLLEIALGDEYSGYERSIDTHIRNLRKKIESDYSIPKLVVTVHGVGYKFGDPT</sequence>
<dbReference type="PANTHER" id="PTHR48111">
    <property type="entry name" value="REGULATOR OF RPOS"/>
    <property type="match status" value="1"/>
</dbReference>
<dbReference type="SMART" id="SM00448">
    <property type="entry name" value="REC"/>
    <property type="match status" value="1"/>
</dbReference>
<dbReference type="Gene3D" id="6.10.250.690">
    <property type="match status" value="1"/>
</dbReference>
<dbReference type="GO" id="GO:0000976">
    <property type="term" value="F:transcription cis-regulatory region binding"/>
    <property type="evidence" value="ECO:0007669"/>
    <property type="project" value="TreeGrafter"/>
</dbReference>
<dbReference type="GO" id="GO:0032993">
    <property type="term" value="C:protein-DNA complex"/>
    <property type="evidence" value="ECO:0007669"/>
    <property type="project" value="TreeGrafter"/>
</dbReference>
<dbReference type="Pfam" id="PF00486">
    <property type="entry name" value="Trans_reg_C"/>
    <property type="match status" value="1"/>
</dbReference>